<keyword evidence="3" id="KW-0238">DNA-binding</keyword>
<evidence type="ECO:0000256" key="4">
    <source>
        <dbReference type="ARBA" id="ARBA00023163"/>
    </source>
</evidence>
<dbReference type="InterPro" id="IPR036388">
    <property type="entry name" value="WH-like_DNA-bd_sf"/>
</dbReference>
<dbReference type="PANTHER" id="PTHR30126:SF99">
    <property type="entry name" value="TRANSCRIPTIONAL REGULATOR LYSR FAMILY"/>
    <property type="match status" value="1"/>
</dbReference>
<dbReference type="PROSITE" id="PS50931">
    <property type="entry name" value="HTH_LYSR"/>
    <property type="match status" value="1"/>
</dbReference>
<dbReference type="InterPro" id="IPR000847">
    <property type="entry name" value="LysR_HTH_N"/>
</dbReference>
<evidence type="ECO:0000256" key="3">
    <source>
        <dbReference type="ARBA" id="ARBA00023125"/>
    </source>
</evidence>
<keyword evidence="7" id="KW-1185">Reference proteome</keyword>
<organism evidence="6 7">
    <name type="scientific">Shewanella intestini</name>
    <dbReference type="NCBI Taxonomy" id="2017544"/>
    <lineage>
        <taxon>Bacteria</taxon>
        <taxon>Pseudomonadati</taxon>
        <taxon>Pseudomonadota</taxon>
        <taxon>Gammaproteobacteria</taxon>
        <taxon>Alteromonadales</taxon>
        <taxon>Shewanellaceae</taxon>
        <taxon>Shewanella</taxon>
    </lineage>
</organism>
<dbReference type="SUPFAM" id="SSF46785">
    <property type="entry name" value="Winged helix' DNA-binding domain"/>
    <property type="match status" value="1"/>
</dbReference>
<dbReference type="RefSeq" id="WP_153662223.1">
    <property type="nucleotide sequence ID" value="NZ_JAAIKR010000017.1"/>
</dbReference>
<sequence length="298" mass="33322">MLTPNYLVTFIKLVEVGHFGQTAEQLYMTQPGVTQHIKKLEQQVGMALINRIGKRFELTHEGDKLYRYAKELVKQQADFLEQLSQDNPMKGLCKVACSGSLAMLLYPQLVAHQQQFPQLTISLEAAPNQRIIESVLSNEIDIGVITQQVSHPALNISVLGKQKLCLVLPQYCAQMPISIDSLHHIGMINHPDGKHYWHQLSGHYFSTQLAQANQVPITGYVNQLNHILLPVSKGLGFTVLPEFAVLHSPFLQKVHIASGLGTDDNLEYVAEPLLLIHKNARELPARYQAIIDIINACV</sequence>
<protein>
    <submittedName>
        <fullName evidence="6">LysR family transcriptional regulator</fullName>
    </submittedName>
</protein>
<evidence type="ECO:0000313" key="6">
    <source>
        <dbReference type="EMBL" id="MBR9729248.1"/>
    </source>
</evidence>
<dbReference type="PRINTS" id="PR00039">
    <property type="entry name" value="HTHLYSR"/>
</dbReference>
<accession>A0ABS5I5E6</accession>
<dbReference type="Gene3D" id="3.40.190.290">
    <property type="match status" value="1"/>
</dbReference>
<comment type="caution">
    <text evidence="6">The sequence shown here is derived from an EMBL/GenBank/DDBJ whole genome shotgun (WGS) entry which is preliminary data.</text>
</comment>
<evidence type="ECO:0000256" key="1">
    <source>
        <dbReference type="ARBA" id="ARBA00009437"/>
    </source>
</evidence>
<dbReference type="InterPro" id="IPR005119">
    <property type="entry name" value="LysR_subst-bd"/>
</dbReference>
<comment type="similarity">
    <text evidence="1">Belongs to the LysR transcriptional regulatory family.</text>
</comment>
<gene>
    <name evidence="6" type="ORF">G3R48_14805</name>
</gene>
<dbReference type="PANTHER" id="PTHR30126">
    <property type="entry name" value="HTH-TYPE TRANSCRIPTIONAL REGULATOR"/>
    <property type="match status" value="1"/>
</dbReference>
<name>A0ABS5I5E6_9GAMM</name>
<feature type="domain" description="HTH lysR-type" evidence="5">
    <location>
        <begin position="2"/>
        <end position="59"/>
    </location>
</feature>
<dbReference type="Pfam" id="PF00126">
    <property type="entry name" value="HTH_1"/>
    <property type="match status" value="1"/>
</dbReference>
<evidence type="ECO:0000259" key="5">
    <source>
        <dbReference type="PROSITE" id="PS50931"/>
    </source>
</evidence>
<keyword evidence="2" id="KW-0805">Transcription regulation</keyword>
<dbReference type="CDD" id="cd05466">
    <property type="entry name" value="PBP2_LTTR_substrate"/>
    <property type="match status" value="1"/>
</dbReference>
<keyword evidence="4" id="KW-0804">Transcription</keyword>
<reference evidence="6 7" key="1">
    <citation type="submission" date="2020-02" db="EMBL/GenBank/DDBJ databases">
        <title>Shewanella WXL01 sp. nov., a marine bacterium isolated from green algae in Luhuitou Fringing Reef (Northern South China Sea).</title>
        <authorList>
            <person name="Wang X."/>
        </authorList>
    </citation>
    <scope>NUCLEOTIDE SEQUENCE [LARGE SCALE GENOMIC DNA]</scope>
    <source>
        <strain evidence="6 7">MCCC 1A01895</strain>
    </source>
</reference>
<evidence type="ECO:0000256" key="2">
    <source>
        <dbReference type="ARBA" id="ARBA00023015"/>
    </source>
</evidence>
<dbReference type="Proteomes" id="UP000811844">
    <property type="component" value="Unassembled WGS sequence"/>
</dbReference>
<proteinExistence type="inferred from homology"/>
<dbReference type="Pfam" id="PF03466">
    <property type="entry name" value="LysR_substrate"/>
    <property type="match status" value="1"/>
</dbReference>
<dbReference type="Gene3D" id="1.10.10.10">
    <property type="entry name" value="Winged helix-like DNA-binding domain superfamily/Winged helix DNA-binding domain"/>
    <property type="match status" value="1"/>
</dbReference>
<dbReference type="InterPro" id="IPR036390">
    <property type="entry name" value="WH_DNA-bd_sf"/>
</dbReference>
<dbReference type="SUPFAM" id="SSF53850">
    <property type="entry name" value="Periplasmic binding protein-like II"/>
    <property type="match status" value="1"/>
</dbReference>
<dbReference type="EMBL" id="JAAIKR010000017">
    <property type="protein sequence ID" value="MBR9729248.1"/>
    <property type="molecule type" value="Genomic_DNA"/>
</dbReference>
<evidence type="ECO:0000313" key="7">
    <source>
        <dbReference type="Proteomes" id="UP000811844"/>
    </source>
</evidence>